<dbReference type="Proteomes" id="UP001157109">
    <property type="component" value="Unassembled WGS sequence"/>
</dbReference>
<keyword evidence="3" id="KW-1185">Reference proteome</keyword>
<dbReference type="PANTHER" id="PTHR39328:SF1">
    <property type="entry name" value="BLL2871 PROTEIN"/>
    <property type="match status" value="1"/>
</dbReference>
<sequence length="327" mass="32621">MTFSIVAALGPRCGVAVASKFLAVSNTVPAVGPFGAVATQAAAKVSFKPDLLALLAQGVPVHQALAKVLAADPGADDRQVGVVALGAGDDGGAGTGGGAAASHTGAGCYPWAGGVTGVAADGAVYAIQGNVLAGPQVVAAVEAAFCAAAAESGSDAEPEAGWDEEPGAAGAAFVRRLMAALLAGDRAGGDRRGRQSAAVLAHEEGSGYDESGVLADLRVDDHTDPVPELARLVDLSELYFGRPEGVQPLTGELLTEVAARLRALGHEVSAEPALHPDRPDPAVVDLALGAWAGMENLETRLVPGGIDARVLTALRAATPAPADDWGR</sequence>
<reference evidence="3" key="1">
    <citation type="journal article" date="2019" name="Int. J. Syst. Evol. Microbiol.">
        <title>The Global Catalogue of Microorganisms (GCM) 10K type strain sequencing project: providing services to taxonomists for standard genome sequencing and annotation.</title>
        <authorList>
            <consortium name="The Broad Institute Genomics Platform"/>
            <consortium name="The Broad Institute Genome Sequencing Center for Infectious Disease"/>
            <person name="Wu L."/>
            <person name="Ma J."/>
        </authorList>
    </citation>
    <scope>NUCLEOTIDE SEQUENCE [LARGE SCALE GENOMIC DNA]</scope>
    <source>
        <strain evidence="3">NBRC 105830</strain>
    </source>
</reference>
<dbReference type="InterPro" id="IPR014927">
    <property type="entry name" value="PG-bd_2"/>
</dbReference>
<feature type="domain" description="Putative peptidoglycan binding" evidence="1">
    <location>
        <begin position="242"/>
        <end position="313"/>
    </location>
</feature>
<proteinExistence type="predicted"/>
<dbReference type="Gene3D" id="3.60.20.10">
    <property type="entry name" value="Glutamine Phosphoribosylpyrophosphate, subunit 1, domain 1"/>
    <property type="match status" value="1"/>
</dbReference>
<dbReference type="InterPro" id="IPR010430">
    <property type="entry name" value="DUF1028"/>
</dbReference>
<name>A0ABQ6HM28_9MICO</name>
<dbReference type="SUPFAM" id="SSF56235">
    <property type="entry name" value="N-terminal nucleophile aminohydrolases (Ntn hydrolases)"/>
    <property type="match status" value="1"/>
</dbReference>
<dbReference type="Pfam" id="PF08823">
    <property type="entry name" value="PG_binding_2"/>
    <property type="match status" value="1"/>
</dbReference>
<gene>
    <name evidence="2" type="ORF">GCM10025862_14470</name>
</gene>
<evidence type="ECO:0000259" key="1">
    <source>
        <dbReference type="Pfam" id="PF08823"/>
    </source>
</evidence>
<protein>
    <recommendedName>
        <fullName evidence="1">Putative peptidoglycan binding domain-containing protein</fullName>
    </recommendedName>
</protein>
<dbReference type="PANTHER" id="PTHR39328">
    <property type="entry name" value="BLL2871 PROTEIN"/>
    <property type="match status" value="1"/>
</dbReference>
<evidence type="ECO:0000313" key="2">
    <source>
        <dbReference type="EMBL" id="GMA19426.1"/>
    </source>
</evidence>
<comment type="caution">
    <text evidence="2">The sequence shown here is derived from an EMBL/GenBank/DDBJ whole genome shotgun (WGS) entry which is preliminary data.</text>
</comment>
<evidence type="ECO:0000313" key="3">
    <source>
        <dbReference type="Proteomes" id="UP001157109"/>
    </source>
</evidence>
<organism evidence="2 3">
    <name type="scientific">Arsenicicoccus piscis</name>
    <dbReference type="NCBI Taxonomy" id="673954"/>
    <lineage>
        <taxon>Bacteria</taxon>
        <taxon>Bacillati</taxon>
        <taxon>Actinomycetota</taxon>
        <taxon>Actinomycetes</taxon>
        <taxon>Micrococcales</taxon>
        <taxon>Intrasporangiaceae</taxon>
        <taxon>Arsenicicoccus</taxon>
    </lineage>
</organism>
<accession>A0ABQ6HM28</accession>
<dbReference type="RefSeq" id="WP_284284369.1">
    <property type="nucleotide sequence ID" value="NZ_BSUJ01000001.1"/>
</dbReference>
<dbReference type="Pfam" id="PF06267">
    <property type="entry name" value="DUF1028"/>
    <property type="match status" value="1"/>
</dbReference>
<dbReference type="EMBL" id="BSUJ01000001">
    <property type="protein sequence ID" value="GMA19426.1"/>
    <property type="molecule type" value="Genomic_DNA"/>
</dbReference>
<dbReference type="InterPro" id="IPR029055">
    <property type="entry name" value="Ntn_hydrolases_N"/>
</dbReference>